<evidence type="ECO:0000313" key="3">
    <source>
        <dbReference type="Proteomes" id="UP000729733"/>
    </source>
</evidence>
<proteinExistence type="predicted"/>
<reference evidence="2" key="1">
    <citation type="journal article" date="2021" name="Antonie Van Leeuwenhoek">
        <title>Draft genome and description of Waterburya agarophytonicola gen. nov. sp. nov. (Pleurocapsales, Cyanobacteria): a seaweed symbiont.</title>
        <authorList>
            <person name="Bonthond G."/>
            <person name="Shalygin S."/>
            <person name="Bayer T."/>
            <person name="Weinberger F."/>
        </authorList>
    </citation>
    <scope>NUCLEOTIDE SEQUENCE</scope>
    <source>
        <strain evidence="2">KI4</strain>
    </source>
</reference>
<dbReference type="RefSeq" id="WP_229638394.1">
    <property type="nucleotide sequence ID" value="NZ_JADWDC010000001.1"/>
</dbReference>
<keyword evidence="3" id="KW-1185">Reference proteome</keyword>
<feature type="domain" description="Na+-translocating membrane potential-generating system MpsC" evidence="1">
    <location>
        <begin position="10"/>
        <end position="118"/>
    </location>
</feature>
<accession>A0A964FF39</accession>
<comment type="caution">
    <text evidence="2">The sequence shown here is derived from an EMBL/GenBank/DDBJ whole genome shotgun (WGS) entry which is preliminary data.</text>
</comment>
<evidence type="ECO:0000259" key="1">
    <source>
        <dbReference type="Pfam" id="PF10057"/>
    </source>
</evidence>
<evidence type="ECO:0000313" key="2">
    <source>
        <dbReference type="EMBL" id="MCC0175394.1"/>
    </source>
</evidence>
<dbReference type="AlphaFoldDB" id="A0A964FF39"/>
<sequence>MNKMVNTLPTRGEIERNLSQSIQAFYRNQLGCRTDKVSCHLLNEQVAIAIRNPITPLEQLLNNSNEDGFVQNLRDRIDTLIKNDLISTMEKVLGVEVLAMTIKTTVNNNLTGIVALLSQKPELRDVKRISNKLKVNSNSCESIDRTS</sequence>
<protein>
    <submittedName>
        <fullName evidence="2">DUF2294 domain-containing protein</fullName>
    </submittedName>
</protein>
<dbReference type="Pfam" id="PF10057">
    <property type="entry name" value="MpsC"/>
    <property type="match status" value="1"/>
</dbReference>
<dbReference type="Proteomes" id="UP000729733">
    <property type="component" value="Unassembled WGS sequence"/>
</dbReference>
<dbReference type="InterPro" id="IPR018745">
    <property type="entry name" value="MpsC"/>
</dbReference>
<organism evidence="2 3">
    <name type="scientific">Waterburya agarophytonicola KI4</name>
    <dbReference type="NCBI Taxonomy" id="2874699"/>
    <lineage>
        <taxon>Bacteria</taxon>
        <taxon>Bacillati</taxon>
        <taxon>Cyanobacteriota</taxon>
        <taxon>Cyanophyceae</taxon>
        <taxon>Pleurocapsales</taxon>
        <taxon>Hyellaceae</taxon>
        <taxon>Waterburya</taxon>
        <taxon>Waterburya agarophytonicola</taxon>
    </lineage>
</organism>
<name>A0A964FF39_9CYAN</name>
<dbReference type="EMBL" id="JADWDC010000001">
    <property type="protein sequence ID" value="MCC0175394.1"/>
    <property type="molecule type" value="Genomic_DNA"/>
</dbReference>
<gene>
    <name evidence="2" type="ORF">I4641_00165</name>
</gene>